<protein>
    <submittedName>
        <fullName evidence="2">Uncharacterized protein</fullName>
    </submittedName>
</protein>
<reference evidence="2" key="1">
    <citation type="submission" date="2020-02" db="EMBL/GenBank/DDBJ databases">
        <authorList>
            <person name="Meier V. D."/>
        </authorList>
    </citation>
    <scope>NUCLEOTIDE SEQUENCE</scope>
    <source>
        <strain evidence="2">AVDCRST_MAG06</strain>
    </source>
</reference>
<feature type="compositionally biased region" description="Low complexity" evidence="1">
    <location>
        <begin position="39"/>
        <end position="61"/>
    </location>
</feature>
<dbReference type="EMBL" id="CADCUP010000102">
    <property type="protein sequence ID" value="CAA9388535.1"/>
    <property type="molecule type" value="Genomic_DNA"/>
</dbReference>
<sequence>ERARTPHRVPAPPAAQPREQDGRRRLRRPRPPPRGRPEVGPAADRARRGPGPRLRGGALPRGVGGHPAGL</sequence>
<evidence type="ECO:0000256" key="1">
    <source>
        <dbReference type="SAM" id="MobiDB-lite"/>
    </source>
</evidence>
<gene>
    <name evidence="2" type="ORF">AVDCRST_MAG06-1426</name>
</gene>
<proteinExistence type="predicted"/>
<feature type="region of interest" description="Disordered" evidence="1">
    <location>
        <begin position="1"/>
        <end position="70"/>
    </location>
</feature>
<evidence type="ECO:0000313" key="2">
    <source>
        <dbReference type="EMBL" id="CAA9388535.1"/>
    </source>
</evidence>
<feature type="compositionally biased region" description="Basic residues" evidence="1">
    <location>
        <begin position="24"/>
        <end position="33"/>
    </location>
</feature>
<accession>A0A6J4NKR2</accession>
<dbReference type="AlphaFoldDB" id="A0A6J4NKR2"/>
<feature type="non-terminal residue" evidence="2">
    <location>
        <position position="70"/>
    </location>
</feature>
<feature type="non-terminal residue" evidence="2">
    <location>
        <position position="1"/>
    </location>
</feature>
<name>A0A6J4NKR2_9ACTN</name>
<organism evidence="2">
    <name type="scientific">uncultured Nocardioides sp</name>
    <dbReference type="NCBI Taxonomy" id="198441"/>
    <lineage>
        <taxon>Bacteria</taxon>
        <taxon>Bacillati</taxon>
        <taxon>Actinomycetota</taxon>
        <taxon>Actinomycetes</taxon>
        <taxon>Propionibacteriales</taxon>
        <taxon>Nocardioidaceae</taxon>
        <taxon>Nocardioides</taxon>
        <taxon>environmental samples</taxon>
    </lineage>
</organism>